<evidence type="ECO:0000256" key="5">
    <source>
        <dbReference type="ARBA" id="ARBA00023002"/>
    </source>
</evidence>
<keyword evidence="6 10" id="KW-0215">Deoxyribonucleotide synthesis</keyword>
<dbReference type="Gene3D" id="3.20.70.20">
    <property type="match status" value="1"/>
</dbReference>
<dbReference type="STRING" id="1797689.A3F24_00650"/>
<dbReference type="InterPro" id="IPR013346">
    <property type="entry name" value="NrdE_NrdA_C"/>
</dbReference>
<dbReference type="EMBL" id="MHIX01000017">
    <property type="protein sequence ID" value="OGY59345.1"/>
    <property type="molecule type" value="Genomic_DNA"/>
</dbReference>
<dbReference type="PROSITE" id="PS00089">
    <property type="entry name" value="RIBORED_LARGE"/>
    <property type="match status" value="1"/>
</dbReference>
<dbReference type="PANTHER" id="PTHR11573">
    <property type="entry name" value="RIBONUCLEOSIDE-DIPHOSPHATE REDUCTASE LARGE CHAIN"/>
    <property type="match status" value="1"/>
</dbReference>
<dbReference type="Pfam" id="PF02867">
    <property type="entry name" value="Ribonuc_red_lgC"/>
    <property type="match status" value="1"/>
</dbReference>
<dbReference type="GO" id="GO:0009263">
    <property type="term" value="P:deoxyribonucleotide biosynthetic process"/>
    <property type="evidence" value="ECO:0007669"/>
    <property type="project" value="UniProtKB-KW"/>
</dbReference>
<dbReference type="InterPro" id="IPR013509">
    <property type="entry name" value="RNR_lsu_N"/>
</dbReference>
<dbReference type="InterPro" id="IPR000788">
    <property type="entry name" value="RNR_lg_C"/>
</dbReference>
<dbReference type="SUPFAM" id="SSF48168">
    <property type="entry name" value="R1 subunit of ribonucleotide reductase, N-terminal domain"/>
    <property type="match status" value="1"/>
</dbReference>
<dbReference type="GO" id="GO:0004748">
    <property type="term" value="F:ribonucleoside-diphosphate reductase activity, thioredoxin disulfide as acceptor"/>
    <property type="evidence" value="ECO:0007669"/>
    <property type="project" value="UniProtKB-EC"/>
</dbReference>
<reference evidence="12 13" key="1">
    <citation type="journal article" date="2016" name="Nat. Commun.">
        <title>Thousands of microbial genomes shed light on interconnected biogeochemical processes in an aquifer system.</title>
        <authorList>
            <person name="Anantharaman K."/>
            <person name="Brown C.T."/>
            <person name="Hug L.A."/>
            <person name="Sharon I."/>
            <person name="Castelle C.J."/>
            <person name="Probst A.J."/>
            <person name="Thomas B.C."/>
            <person name="Singh A."/>
            <person name="Wilkins M.J."/>
            <person name="Karaoz U."/>
            <person name="Brodie E.L."/>
            <person name="Williams K.H."/>
            <person name="Hubbard S.S."/>
            <person name="Banfield J.F."/>
        </authorList>
    </citation>
    <scope>NUCLEOTIDE SEQUENCE [LARGE SCALE GENOMIC DNA]</scope>
</reference>
<evidence type="ECO:0000256" key="7">
    <source>
        <dbReference type="ARBA" id="ARBA00024942"/>
    </source>
</evidence>
<dbReference type="Pfam" id="PF00317">
    <property type="entry name" value="Ribonuc_red_lgN"/>
    <property type="match status" value="1"/>
</dbReference>
<proteinExistence type="inferred from homology"/>
<dbReference type="PANTHER" id="PTHR11573:SF6">
    <property type="entry name" value="RIBONUCLEOSIDE-DIPHOSPHATE REDUCTASE LARGE SUBUNIT"/>
    <property type="match status" value="1"/>
</dbReference>
<dbReference type="CDD" id="cd01679">
    <property type="entry name" value="RNR_I"/>
    <property type="match status" value="1"/>
</dbReference>
<evidence type="ECO:0000256" key="4">
    <source>
        <dbReference type="ARBA" id="ARBA00022840"/>
    </source>
</evidence>
<dbReference type="InterPro" id="IPR008926">
    <property type="entry name" value="RNR_R1-su_N"/>
</dbReference>
<dbReference type="GO" id="GO:0005524">
    <property type="term" value="F:ATP binding"/>
    <property type="evidence" value="ECO:0007669"/>
    <property type="project" value="UniProtKB-UniRule"/>
</dbReference>
<name>A0A1G1Z3Y8_9BACT</name>
<dbReference type="EC" id="1.17.4.1" evidence="10"/>
<dbReference type="Pfam" id="PF03477">
    <property type="entry name" value="ATP-cone"/>
    <property type="match status" value="1"/>
</dbReference>
<keyword evidence="4 9" id="KW-0067">ATP-binding</keyword>
<comment type="catalytic activity">
    <reaction evidence="8 10">
        <text>a 2'-deoxyribonucleoside 5'-diphosphate + [thioredoxin]-disulfide + H2O = a ribonucleoside 5'-diphosphate + [thioredoxin]-dithiol</text>
        <dbReference type="Rhea" id="RHEA:23252"/>
        <dbReference type="Rhea" id="RHEA-COMP:10698"/>
        <dbReference type="Rhea" id="RHEA-COMP:10700"/>
        <dbReference type="ChEBI" id="CHEBI:15377"/>
        <dbReference type="ChEBI" id="CHEBI:29950"/>
        <dbReference type="ChEBI" id="CHEBI:50058"/>
        <dbReference type="ChEBI" id="CHEBI:57930"/>
        <dbReference type="ChEBI" id="CHEBI:73316"/>
        <dbReference type="EC" id="1.17.4.1"/>
    </reaction>
</comment>
<evidence type="ECO:0000313" key="13">
    <source>
        <dbReference type="Proteomes" id="UP000178515"/>
    </source>
</evidence>
<organism evidence="12 13">
    <name type="scientific">Candidatus Colwellbacteria bacterium RIFCSPHIGHO2_12_FULL_44_17</name>
    <dbReference type="NCBI Taxonomy" id="1797689"/>
    <lineage>
        <taxon>Bacteria</taxon>
        <taxon>Candidatus Colwelliibacteriota</taxon>
    </lineage>
</organism>
<accession>A0A1G1Z3Y8</accession>
<dbReference type="FunFam" id="3.20.70.20:FF:000009">
    <property type="entry name" value="Ribonucleoside-diphosphate reductase"/>
    <property type="match status" value="1"/>
</dbReference>
<feature type="domain" description="ATP-cone" evidence="11">
    <location>
        <begin position="4"/>
        <end position="98"/>
    </location>
</feature>
<comment type="function">
    <text evidence="7 10">Provides the precursors necessary for DNA synthesis. Catalyzes the biosynthesis of deoxyribonucleotides from the corresponding ribonucleotides.</text>
</comment>
<comment type="similarity">
    <text evidence="1 10">Belongs to the ribonucleoside diphosphate reductase large chain family.</text>
</comment>
<keyword evidence="5 10" id="KW-0560">Oxidoreductase</keyword>
<evidence type="ECO:0000256" key="10">
    <source>
        <dbReference type="RuleBase" id="RU003410"/>
    </source>
</evidence>
<keyword evidence="2" id="KW-0021">Allosteric enzyme</keyword>
<evidence type="ECO:0000256" key="2">
    <source>
        <dbReference type="ARBA" id="ARBA00022533"/>
    </source>
</evidence>
<dbReference type="SUPFAM" id="SSF51998">
    <property type="entry name" value="PFL-like glycyl radical enzymes"/>
    <property type="match status" value="1"/>
</dbReference>
<dbReference type="AlphaFoldDB" id="A0A1G1Z3Y8"/>
<evidence type="ECO:0000256" key="8">
    <source>
        <dbReference type="ARBA" id="ARBA00047754"/>
    </source>
</evidence>
<feature type="domain" description="ATP-cone" evidence="11">
    <location>
        <begin position="114"/>
        <end position="204"/>
    </location>
</feature>
<dbReference type="InterPro" id="IPR039718">
    <property type="entry name" value="Rrm1"/>
</dbReference>
<sequence length="871" mass="99848">MSVSKVKKRTGVVVDFNRSRIERAIRLACLDTGLNIEEALLASIADSVVSELNNQFVEEVIPGVEDIQDVVERKLAENGLFDVAKSYILYRKEHEEMREKEKQALLEKMERHEIRVKKRDGTLVKFDVREIERVFLGCLGDRKGEIDVDSVLYDTKLALYDGILTKDINTGLIMALRARIERDPLYSFLASQMLFNELYKNVLGTYEFEKGFDAAYRAQLEAQIKKGVECGRLSPKLLEFDFETLSAALEPERDRLFKYIGAQTLYDRYFLRDYDQAILELPQYFWMRIAMGLALNETDKEAKAIEFYGVMSQLLYVPSTPTLFHSGQVRSQMSSCYLNTVEDDLEHIFKVFGDNAQLSKYSGGIGTDWSNIRGTGALIRATNVGSQGVVPFLKIADATTAAINRSGKRRGAACVYLETWHYDIEDFLELRKNTGDERRRTHDTNTANWIPDLFMKRVEEDGRWTLFSPDEVSELHHTYGRDFEERYVAYEEKADRGEINLFKVMRAQDLWRKMVTMLFETGHPWVTFKDPSNIRSPQDHVGVIHSSNLCTEITLNTSKEETAVCNLGSVNIVQHIRDGELDFELIGKTVTTATRMLDNVIDLNFYPTKEAENSNLKHRPIGLGIMGTQDAFYLLGLDFDSNEAVAFGDRVMEYVSYYAILGSSKIAKEKGAYESCKGSKWDRGLFPIDTLKLLEKERGIETGVDLSRHMDWTPVREHVKQYGMRNSNTMAIAPTATIANICGCLPSIEPIYKNLYVKSNFSGEFTVINEYLVIELKNLGLWNDETMEKLKYYDGSIQRIMSIPAEVRERYKEVFEIDAHWIVTHAAHRGKWIDQSQSVNIFTSSESGKFIADIYFTAWRMGLKTTYYLRT</sequence>
<dbReference type="PROSITE" id="PS51161">
    <property type="entry name" value="ATP_CONE"/>
    <property type="match status" value="2"/>
</dbReference>
<dbReference type="UniPathway" id="UPA00326"/>
<dbReference type="NCBIfam" id="TIGR02506">
    <property type="entry name" value="NrdE_NrdA"/>
    <property type="match status" value="1"/>
</dbReference>
<dbReference type="GO" id="GO:0005971">
    <property type="term" value="C:ribonucleoside-diphosphate reductase complex"/>
    <property type="evidence" value="ECO:0007669"/>
    <property type="project" value="TreeGrafter"/>
</dbReference>
<dbReference type="Proteomes" id="UP000178515">
    <property type="component" value="Unassembled WGS sequence"/>
</dbReference>
<dbReference type="InterPro" id="IPR005144">
    <property type="entry name" value="ATP-cone_dom"/>
</dbReference>
<evidence type="ECO:0000313" key="12">
    <source>
        <dbReference type="EMBL" id="OGY59345.1"/>
    </source>
</evidence>
<dbReference type="PRINTS" id="PR01183">
    <property type="entry name" value="RIBORDTASEM1"/>
</dbReference>
<gene>
    <name evidence="12" type="ORF">A3F24_00650</name>
</gene>
<dbReference type="NCBIfam" id="NF005544">
    <property type="entry name" value="PRK07207.1"/>
    <property type="match status" value="1"/>
</dbReference>
<evidence type="ECO:0000256" key="6">
    <source>
        <dbReference type="ARBA" id="ARBA00023116"/>
    </source>
</evidence>
<feature type="non-terminal residue" evidence="12">
    <location>
        <position position="871"/>
    </location>
</feature>
<evidence type="ECO:0000256" key="1">
    <source>
        <dbReference type="ARBA" id="ARBA00010406"/>
    </source>
</evidence>
<evidence type="ECO:0000256" key="3">
    <source>
        <dbReference type="ARBA" id="ARBA00022741"/>
    </source>
</evidence>
<evidence type="ECO:0000259" key="11">
    <source>
        <dbReference type="PROSITE" id="PS51161"/>
    </source>
</evidence>
<protein>
    <recommendedName>
        <fullName evidence="10">Ribonucleoside-diphosphate reductase</fullName>
        <ecNumber evidence="10">1.17.4.1</ecNumber>
    </recommendedName>
</protein>
<evidence type="ECO:0000256" key="9">
    <source>
        <dbReference type="PROSITE-ProRule" id="PRU00492"/>
    </source>
</evidence>
<comment type="caution">
    <text evidence="12">The sequence shown here is derived from an EMBL/GenBank/DDBJ whole genome shotgun (WGS) entry which is preliminary data.</text>
</comment>
<keyword evidence="3 9" id="KW-0547">Nucleotide-binding</keyword>